<feature type="region of interest" description="Disordered" evidence="1">
    <location>
        <begin position="1"/>
        <end position="63"/>
    </location>
</feature>
<dbReference type="Gene3D" id="3.30.1230.10">
    <property type="entry name" value="YlxR-like"/>
    <property type="match status" value="1"/>
</dbReference>
<dbReference type="AlphaFoldDB" id="A0A7X5Y6V4"/>
<dbReference type="PANTHER" id="PTHR34215">
    <property type="entry name" value="BLL0784 PROTEIN"/>
    <property type="match status" value="1"/>
</dbReference>
<dbReference type="InterPro" id="IPR007393">
    <property type="entry name" value="YlxR_dom"/>
</dbReference>
<dbReference type="CDD" id="cd00279">
    <property type="entry name" value="YlxR"/>
    <property type="match status" value="1"/>
</dbReference>
<dbReference type="RefSeq" id="WP_168068649.1">
    <property type="nucleotide sequence ID" value="NZ_JAATJC010000001.1"/>
</dbReference>
<sequence length="277" mass="29371">MRTPRNDPLGAQATDGPGSLPGVEDPSPGRASTPLGTDDESRPEYEAIEATSETESRHSPQRTCVLTRRTADKAELIRLVLGPDGQVHPDVRAKAPGRGAWIGVGREELATALAKGKLRGALSRAFKTQALEIASDLPDRIEQALARATLDRLGMEARSGTLITGSDRVEQAARGGKVRALLYAADAGPDGRRKLDQAWRVGGSEELGHRHGLEIPVERTILSMALGRENVVHVALTDPGAAARVLAALTRWRAFIVGTAGLGRGDDVVGQPLADDE</sequence>
<proteinExistence type="predicted"/>
<dbReference type="Gene3D" id="3.30.1330.30">
    <property type="match status" value="1"/>
</dbReference>
<dbReference type="InterPro" id="IPR035931">
    <property type="entry name" value="YlxR-like_sf"/>
</dbReference>
<keyword evidence="4" id="KW-1185">Reference proteome</keyword>
<organism evidence="3 4">
    <name type="scientific">Sphingomonas kaistensis</name>
    <dbReference type="NCBI Taxonomy" id="298708"/>
    <lineage>
        <taxon>Bacteria</taxon>
        <taxon>Pseudomonadati</taxon>
        <taxon>Pseudomonadota</taxon>
        <taxon>Alphaproteobacteria</taxon>
        <taxon>Sphingomonadales</taxon>
        <taxon>Sphingomonadaceae</taxon>
        <taxon>Sphingomonas</taxon>
    </lineage>
</organism>
<evidence type="ECO:0000259" key="2">
    <source>
        <dbReference type="Pfam" id="PF04296"/>
    </source>
</evidence>
<reference evidence="3 4" key="1">
    <citation type="submission" date="2020-03" db="EMBL/GenBank/DDBJ databases">
        <title>Genomic Encyclopedia of Type Strains, Phase IV (KMG-IV): sequencing the most valuable type-strain genomes for metagenomic binning, comparative biology and taxonomic classification.</title>
        <authorList>
            <person name="Goeker M."/>
        </authorList>
    </citation>
    <scope>NUCLEOTIDE SEQUENCE [LARGE SCALE GENOMIC DNA]</scope>
    <source>
        <strain evidence="3 4">DSM 16846</strain>
    </source>
</reference>
<dbReference type="PANTHER" id="PTHR34215:SF1">
    <property type="entry name" value="YLXR DOMAIN-CONTAINING PROTEIN"/>
    <property type="match status" value="1"/>
</dbReference>
<evidence type="ECO:0000256" key="1">
    <source>
        <dbReference type="SAM" id="MobiDB-lite"/>
    </source>
</evidence>
<dbReference type="InterPro" id="IPR037465">
    <property type="entry name" value="YlxR"/>
</dbReference>
<dbReference type="InterPro" id="IPR029064">
    <property type="entry name" value="Ribosomal_eL30-like_sf"/>
</dbReference>
<name>A0A7X5Y6V4_9SPHN</name>
<accession>A0A7X5Y6V4</accession>
<dbReference type="SUPFAM" id="SSF64376">
    <property type="entry name" value="YlxR-like"/>
    <property type="match status" value="1"/>
</dbReference>
<evidence type="ECO:0000313" key="3">
    <source>
        <dbReference type="EMBL" id="NJC05838.1"/>
    </source>
</evidence>
<dbReference type="Pfam" id="PF04296">
    <property type="entry name" value="YlxR"/>
    <property type="match status" value="1"/>
</dbReference>
<dbReference type="SUPFAM" id="SSF55315">
    <property type="entry name" value="L30e-like"/>
    <property type="match status" value="1"/>
</dbReference>
<gene>
    <name evidence="3" type="ORF">GGQ97_001631</name>
</gene>
<dbReference type="EMBL" id="JAATJC010000001">
    <property type="protein sequence ID" value="NJC05838.1"/>
    <property type="molecule type" value="Genomic_DNA"/>
</dbReference>
<dbReference type="Proteomes" id="UP000558192">
    <property type="component" value="Unassembled WGS sequence"/>
</dbReference>
<protein>
    <recommendedName>
        <fullName evidence="2">YlxR domain-containing protein</fullName>
    </recommendedName>
</protein>
<feature type="domain" description="YlxR" evidence="2">
    <location>
        <begin position="62"/>
        <end position="130"/>
    </location>
</feature>
<evidence type="ECO:0000313" key="4">
    <source>
        <dbReference type="Proteomes" id="UP000558192"/>
    </source>
</evidence>
<comment type="caution">
    <text evidence="3">The sequence shown here is derived from an EMBL/GenBank/DDBJ whole genome shotgun (WGS) entry which is preliminary data.</text>
</comment>